<dbReference type="Pfam" id="PF12790">
    <property type="entry name" value="T6SS-SciN"/>
    <property type="match status" value="1"/>
</dbReference>
<proteinExistence type="predicted"/>
<keyword evidence="1" id="KW-0449">Lipoprotein</keyword>
<evidence type="ECO:0000313" key="1">
    <source>
        <dbReference type="EMBL" id="MDC2890167.1"/>
    </source>
</evidence>
<reference evidence="1 2" key="1">
    <citation type="submission" date="2023-01" db="EMBL/GenBank/DDBJ databases">
        <title>Psychrosphaera sp. nov., isolated from marine algae.</title>
        <authorList>
            <person name="Bayburt H."/>
            <person name="Choi B.J."/>
            <person name="Kim J.M."/>
            <person name="Choi D.G."/>
            <person name="Jeon C.O."/>
        </authorList>
    </citation>
    <scope>NUCLEOTIDE SEQUENCE [LARGE SCALE GENOMIC DNA]</scope>
    <source>
        <strain evidence="1 2">G1-22</strain>
    </source>
</reference>
<accession>A0ABT5FGU6</accession>
<comment type="caution">
    <text evidence="1">The sequence shown here is derived from an EMBL/GenBank/DDBJ whole genome shotgun (WGS) entry which is preliminary data.</text>
</comment>
<name>A0ABT5FGU6_9GAMM</name>
<dbReference type="Proteomes" id="UP001528411">
    <property type="component" value="Unassembled WGS sequence"/>
</dbReference>
<dbReference type="EMBL" id="JAQOMS010000002">
    <property type="protein sequence ID" value="MDC2890167.1"/>
    <property type="molecule type" value="Genomic_DNA"/>
</dbReference>
<organism evidence="1 2">
    <name type="scientific">Psychrosphaera algicola</name>
    <dbReference type="NCBI Taxonomy" id="3023714"/>
    <lineage>
        <taxon>Bacteria</taxon>
        <taxon>Pseudomonadati</taxon>
        <taxon>Pseudomonadota</taxon>
        <taxon>Gammaproteobacteria</taxon>
        <taxon>Alteromonadales</taxon>
        <taxon>Pseudoalteromonadaceae</taxon>
        <taxon>Psychrosphaera</taxon>
    </lineage>
</organism>
<evidence type="ECO:0000313" key="2">
    <source>
        <dbReference type="Proteomes" id="UP001528411"/>
    </source>
</evidence>
<dbReference type="InterPro" id="IPR038706">
    <property type="entry name" value="Type_VI_SciN-like_sf"/>
</dbReference>
<dbReference type="RefSeq" id="WP_272181427.1">
    <property type="nucleotide sequence ID" value="NZ_JAQOMS010000002.1"/>
</dbReference>
<gene>
    <name evidence="1" type="ORF">PN838_17150</name>
</gene>
<dbReference type="Gene3D" id="2.60.40.4150">
    <property type="entry name" value="Type VI secretion system, lipoprotein SciN"/>
    <property type="match status" value="1"/>
</dbReference>
<sequence length="166" mass="19055">MIWQWHTNKWHYRGNAEIVDAYETWDYDPAAIVFRFQTPPQLNLYVGKPHSLYLKVFQLSDLKVFKDIASTPAGIRELLTSKKEDIDTSIVASSDLTISPSSNEVITVDRFKETKFVAVVAGYYQLQTEDSVQIFEIPSVANRTEYSASTISNLNPFSELWYFRGS</sequence>
<keyword evidence="2" id="KW-1185">Reference proteome</keyword>
<dbReference type="InterPro" id="IPR017734">
    <property type="entry name" value="T6SS_SciN"/>
</dbReference>
<protein>
    <submittedName>
        <fullName evidence="1">Type VI secretion lipoprotein TssJ</fullName>
    </submittedName>
</protein>